<reference evidence="1" key="1">
    <citation type="submission" date="2021-03" db="EMBL/GenBank/DDBJ databases">
        <title>Draft genome sequence of rust myrtle Austropuccinia psidii MF-1, a brazilian biotype.</title>
        <authorList>
            <person name="Quecine M.C."/>
            <person name="Pachon D.M.R."/>
            <person name="Bonatelli M.L."/>
            <person name="Correr F.H."/>
            <person name="Franceschini L.M."/>
            <person name="Leite T.F."/>
            <person name="Margarido G.R.A."/>
            <person name="Almeida C.A."/>
            <person name="Ferrarezi J.A."/>
            <person name="Labate C.A."/>
        </authorList>
    </citation>
    <scope>NUCLEOTIDE SEQUENCE</scope>
    <source>
        <strain evidence="1">MF-1</strain>
    </source>
</reference>
<dbReference type="EMBL" id="AVOT02012278">
    <property type="protein sequence ID" value="MBW0493858.1"/>
    <property type="molecule type" value="Genomic_DNA"/>
</dbReference>
<gene>
    <name evidence="1" type="ORF">O181_033573</name>
</gene>
<accession>A0A9Q3D3U0</accession>
<protein>
    <submittedName>
        <fullName evidence="1">Uncharacterized protein</fullName>
    </submittedName>
</protein>
<dbReference type="AlphaFoldDB" id="A0A9Q3D3U0"/>
<keyword evidence="2" id="KW-1185">Reference proteome</keyword>
<dbReference type="OrthoDB" id="2506710at2759"/>
<organism evidence="1 2">
    <name type="scientific">Austropuccinia psidii MF-1</name>
    <dbReference type="NCBI Taxonomy" id="1389203"/>
    <lineage>
        <taxon>Eukaryota</taxon>
        <taxon>Fungi</taxon>
        <taxon>Dikarya</taxon>
        <taxon>Basidiomycota</taxon>
        <taxon>Pucciniomycotina</taxon>
        <taxon>Pucciniomycetes</taxon>
        <taxon>Pucciniales</taxon>
        <taxon>Sphaerophragmiaceae</taxon>
        <taxon>Austropuccinia</taxon>
    </lineage>
</organism>
<name>A0A9Q3D3U0_9BASI</name>
<sequence>MRQDHGKHSRTLWKEQITFKWENDYWRFKKENSFEEEIVNIERERPMSWFPQQKYRLTSLHPDMADTMLHKRILRKGSGDLENAIRRRLIETFHTEDYINYMEYSTTRNKIGRNWNKPPIENKTCEKPISRPL</sequence>
<dbReference type="Proteomes" id="UP000765509">
    <property type="component" value="Unassembled WGS sequence"/>
</dbReference>
<proteinExistence type="predicted"/>
<evidence type="ECO:0000313" key="2">
    <source>
        <dbReference type="Proteomes" id="UP000765509"/>
    </source>
</evidence>
<evidence type="ECO:0000313" key="1">
    <source>
        <dbReference type="EMBL" id="MBW0493858.1"/>
    </source>
</evidence>
<comment type="caution">
    <text evidence="1">The sequence shown here is derived from an EMBL/GenBank/DDBJ whole genome shotgun (WGS) entry which is preliminary data.</text>
</comment>